<comment type="caution">
    <text evidence="2">The sequence shown here is derived from an EMBL/GenBank/DDBJ whole genome shotgun (WGS) entry which is preliminary data.</text>
</comment>
<protein>
    <submittedName>
        <fullName evidence="2">Uncharacterized protein</fullName>
    </submittedName>
</protein>
<dbReference type="EMBL" id="JANFYS010000001">
    <property type="protein sequence ID" value="MCQ4768881.1"/>
    <property type="molecule type" value="Genomic_DNA"/>
</dbReference>
<evidence type="ECO:0000313" key="2">
    <source>
        <dbReference type="EMBL" id="MCQ4768881.1"/>
    </source>
</evidence>
<name>A0AAW5JFU4_9FIRM</name>
<dbReference type="RefSeq" id="WP_256302834.1">
    <property type="nucleotide sequence ID" value="NZ_JANFYS010000001.1"/>
</dbReference>
<reference evidence="2" key="1">
    <citation type="submission" date="2022-06" db="EMBL/GenBank/DDBJ databases">
        <title>Isolation of gut microbiota from human fecal samples.</title>
        <authorList>
            <person name="Pamer E.G."/>
            <person name="Barat B."/>
            <person name="Waligurski E."/>
            <person name="Medina S."/>
            <person name="Paddock L."/>
            <person name="Mostad J."/>
        </authorList>
    </citation>
    <scope>NUCLEOTIDE SEQUENCE</scope>
    <source>
        <strain evidence="2">DFI.9.91</strain>
    </source>
</reference>
<evidence type="ECO:0000313" key="3">
    <source>
        <dbReference type="Proteomes" id="UP001204562"/>
    </source>
</evidence>
<gene>
    <name evidence="2" type="ORF">NE579_00170</name>
</gene>
<accession>A0AAW5JFU4</accession>
<keyword evidence="1" id="KW-1133">Transmembrane helix</keyword>
<keyword evidence="1" id="KW-0472">Membrane</keyword>
<dbReference type="Proteomes" id="UP001204562">
    <property type="component" value="Unassembled WGS sequence"/>
</dbReference>
<proteinExistence type="predicted"/>
<organism evidence="2 3">
    <name type="scientific">Intestinimonas massiliensis</name>
    <name type="common">ex Afouda et al. 2020</name>
    <dbReference type="NCBI Taxonomy" id="1673721"/>
    <lineage>
        <taxon>Bacteria</taxon>
        <taxon>Bacillati</taxon>
        <taxon>Bacillota</taxon>
        <taxon>Clostridia</taxon>
        <taxon>Eubacteriales</taxon>
        <taxon>Intestinimonas</taxon>
    </lineage>
</organism>
<keyword evidence="1" id="KW-0812">Transmembrane</keyword>
<dbReference type="AlphaFoldDB" id="A0AAW5JFU4"/>
<evidence type="ECO:0000256" key="1">
    <source>
        <dbReference type="SAM" id="Phobius"/>
    </source>
</evidence>
<feature type="transmembrane region" description="Helical" evidence="1">
    <location>
        <begin position="7"/>
        <end position="23"/>
    </location>
</feature>
<feature type="transmembrane region" description="Helical" evidence="1">
    <location>
        <begin position="29"/>
        <end position="47"/>
    </location>
</feature>
<sequence length="49" mass="5654">MKTLKNKLYAIVLLICGYLPVLIDKDATALVFFAFIAIPLFFAKENWIY</sequence>